<comment type="caution">
    <text evidence="1">The sequence shown here is derived from an EMBL/GenBank/DDBJ whole genome shotgun (WGS) entry which is preliminary data.</text>
</comment>
<organism evidence="1 2">
    <name type="scientific">Desmophyllum pertusum</name>
    <dbReference type="NCBI Taxonomy" id="174260"/>
    <lineage>
        <taxon>Eukaryota</taxon>
        <taxon>Metazoa</taxon>
        <taxon>Cnidaria</taxon>
        <taxon>Anthozoa</taxon>
        <taxon>Hexacorallia</taxon>
        <taxon>Scleractinia</taxon>
        <taxon>Caryophylliina</taxon>
        <taxon>Caryophylliidae</taxon>
        <taxon>Desmophyllum</taxon>
    </lineage>
</organism>
<protein>
    <submittedName>
        <fullName evidence="1">Uncharacterized protein</fullName>
    </submittedName>
</protein>
<evidence type="ECO:0000313" key="1">
    <source>
        <dbReference type="EMBL" id="KAJ7370294.1"/>
    </source>
</evidence>
<accession>A0A9W9YX30</accession>
<sequence length="134" mass="15267">MYTEIISARQNHKERRSVASSDQGPPPACYLKYFLHQSPPQGILVDHPTSERFICQSVPDSPDSDFFATLFDDEAGIAILSAYTVNYAQAQGMGRYPRQTVSNSWRKTKHFPDREPTKYTVAWELVPRDLTKVT</sequence>
<dbReference type="OrthoDB" id="5972781at2759"/>
<dbReference type="AlphaFoldDB" id="A0A9W9YX30"/>
<dbReference type="EMBL" id="MU826869">
    <property type="protein sequence ID" value="KAJ7370294.1"/>
    <property type="molecule type" value="Genomic_DNA"/>
</dbReference>
<dbReference type="Proteomes" id="UP001163046">
    <property type="component" value="Unassembled WGS sequence"/>
</dbReference>
<keyword evidence="2" id="KW-1185">Reference proteome</keyword>
<reference evidence="1" key="1">
    <citation type="submission" date="2023-01" db="EMBL/GenBank/DDBJ databases">
        <title>Genome assembly of the deep-sea coral Lophelia pertusa.</title>
        <authorList>
            <person name="Herrera S."/>
            <person name="Cordes E."/>
        </authorList>
    </citation>
    <scope>NUCLEOTIDE SEQUENCE</scope>
    <source>
        <strain evidence="1">USNM1676648</strain>
        <tissue evidence="1">Polyp</tissue>
    </source>
</reference>
<gene>
    <name evidence="1" type="ORF">OS493_033374</name>
</gene>
<evidence type="ECO:0000313" key="2">
    <source>
        <dbReference type="Proteomes" id="UP001163046"/>
    </source>
</evidence>
<proteinExistence type="predicted"/>
<name>A0A9W9YX30_9CNID</name>